<dbReference type="KEGG" id="gtt:GUITHDRAFT_146156"/>
<accession>L1II31</accession>
<dbReference type="EnsemblProtists" id="EKX35903">
    <property type="protein sequence ID" value="EKX35903"/>
    <property type="gene ID" value="GUITHDRAFT_146156"/>
</dbReference>
<dbReference type="EMBL" id="JH993082">
    <property type="protein sequence ID" value="EKX35903.1"/>
    <property type="molecule type" value="Genomic_DNA"/>
</dbReference>
<feature type="region of interest" description="Disordered" evidence="1">
    <location>
        <begin position="150"/>
        <end position="173"/>
    </location>
</feature>
<dbReference type="GeneID" id="17292637"/>
<evidence type="ECO:0000313" key="2">
    <source>
        <dbReference type="EMBL" id="EKX35903.1"/>
    </source>
</evidence>
<reference evidence="4" key="2">
    <citation type="submission" date="2012-11" db="EMBL/GenBank/DDBJ databases">
        <authorList>
            <person name="Kuo A."/>
            <person name="Curtis B.A."/>
            <person name="Tanifuji G."/>
            <person name="Burki F."/>
            <person name="Gruber A."/>
            <person name="Irimia M."/>
            <person name="Maruyama S."/>
            <person name="Arias M.C."/>
            <person name="Ball S.G."/>
            <person name="Gile G.H."/>
            <person name="Hirakawa Y."/>
            <person name="Hopkins J.F."/>
            <person name="Rensing S.A."/>
            <person name="Schmutz J."/>
            <person name="Symeonidi A."/>
            <person name="Elias M."/>
            <person name="Eveleigh R.J."/>
            <person name="Herman E.K."/>
            <person name="Klute M.J."/>
            <person name="Nakayama T."/>
            <person name="Obornik M."/>
            <person name="Reyes-Prieto A."/>
            <person name="Armbrust E.V."/>
            <person name="Aves S.J."/>
            <person name="Beiko R.G."/>
            <person name="Coutinho P."/>
            <person name="Dacks J.B."/>
            <person name="Durnford D.G."/>
            <person name="Fast N.M."/>
            <person name="Green B.R."/>
            <person name="Grisdale C."/>
            <person name="Hempe F."/>
            <person name="Henrissat B."/>
            <person name="Hoppner M.P."/>
            <person name="Ishida K.-I."/>
            <person name="Kim E."/>
            <person name="Koreny L."/>
            <person name="Kroth P.G."/>
            <person name="Liu Y."/>
            <person name="Malik S.-B."/>
            <person name="Maier U.G."/>
            <person name="McRose D."/>
            <person name="Mock T."/>
            <person name="Neilson J.A."/>
            <person name="Onodera N.T."/>
            <person name="Poole A.M."/>
            <person name="Pritham E.J."/>
            <person name="Richards T.A."/>
            <person name="Rocap G."/>
            <person name="Roy S.W."/>
            <person name="Sarai C."/>
            <person name="Schaack S."/>
            <person name="Shirato S."/>
            <person name="Slamovits C.H."/>
            <person name="Spencer D.F."/>
            <person name="Suzuki S."/>
            <person name="Worden A.Z."/>
            <person name="Zauner S."/>
            <person name="Barry K."/>
            <person name="Bell C."/>
            <person name="Bharti A.K."/>
            <person name="Crow J.A."/>
            <person name="Grimwood J."/>
            <person name="Kramer R."/>
            <person name="Lindquist E."/>
            <person name="Lucas S."/>
            <person name="Salamov A."/>
            <person name="McFadden G.I."/>
            <person name="Lane C.E."/>
            <person name="Keeling P.J."/>
            <person name="Gray M.W."/>
            <person name="Grigoriev I.V."/>
            <person name="Archibald J.M."/>
        </authorList>
    </citation>
    <scope>NUCLEOTIDE SEQUENCE</scope>
    <source>
        <strain evidence="4">CCMP2712</strain>
    </source>
</reference>
<reference evidence="2 4" key="1">
    <citation type="journal article" date="2012" name="Nature">
        <title>Algal genomes reveal evolutionary mosaicism and the fate of nucleomorphs.</title>
        <authorList>
            <consortium name="DOE Joint Genome Institute"/>
            <person name="Curtis B.A."/>
            <person name="Tanifuji G."/>
            <person name="Burki F."/>
            <person name="Gruber A."/>
            <person name="Irimia M."/>
            <person name="Maruyama S."/>
            <person name="Arias M.C."/>
            <person name="Ball S.G."/>
            <person name="Gile G.H."/>
            <person name="Hirakawa Y."/>
            <person name="Hopkins J.F."/>
            <person name="Kuo A."/>
            <person name="Rensing S.A."/>
            <person name="Schmutz J."/>
            <person name="Symeonidi A."/>
            <person name="Elias M."/>
            <person name="Eveleigh R.J."/>
            <person name="Herman E.K."/>
            <person name="Klute M.J."/>
            <person name="Nakayama T."/>
            <person name="Obornik M."/>
            <person name="Reyes-Prieto A."/>
            <person name="Armbrust E.V."/>
            <person name="Aves S.J."/>
            <person name="Beiko R.G."/>
            <person name="Coutinho P."/>
            <person name="Dacks J.B."/>
            <person name="Durnford D.G."/>
            <person name="Fast N.M."/>
            <person name="Green B.R."/>
            <person name="Grisdale C.J."/>
            <person name="Hempel F."/>
            <person name="Henrissat B."/>
            <person name="Hoppner M.P."/>
            <person name="Ishida K."/>
            <person name="Kim E."/>
            <person name="Koreny L."/>
            <person name="Kroth P.G."/>
            <person name="Liu Y."/>
            <person name="Malik S.B."/>
            <person name="Maier U.G."/>
            <person name="McRose D."/>
            <person name="Mock T."/>
            <person name="Neilson J.A."/>
            <person name="Onodera N.T."/>
            <person name="Poole A.M."/>
            <person name="Pritham E.J."/>
            <person name="Richards T.A."/>
            <person name="Rocap G."/>
            <person name="Roy S.W."/>
            <person name="Sarai C."/>
            <person name="Schaack S."/>
            <person name="Shirato S."/>
            <person name="Slamovits C.H."/>
            <person name="Spencer D.F."/>
            <person name="Suzuki S."/>
            <person name="Worden A.Z."/>
            <person name="Zauner S."/>
            <person name="Barry K."/>
            <person name="Bell C."/>
            <person name="Bharti A.K."/>
            <person name="Crow J.A."/>
            <person name="Grimwood J."/>
            <person name="Kramer R."/>
            <person name="Lindquist E."/>
            <person name="Lucas S."/>
            <person name="Salamov A."/>
            <person name="McFadden G.I."/>
            <person name="Lane C.E."/>
            <person name="Keeling P.J."/>
            <person name="Gray M.W."/>
            <person name="Grigoriev I.V."/>
            <person name="Archibald J.M."/>
        </authorList>
    </citation>
    <scope>NUCLEOTIDE SEQUENCE</scope>
    <source>
        <strain evidence="2 4">CCMP2712</strain>
    </source>
</reference>
<feature type="region of interest" description="Disordered" evidence="1">
    <location>
        <begin position="1"/>
        <end position="20"/>
    </location>
</feature>
<evidence type="ECO:0000256" key="1">
    <source>
        <dbReference type="SAM" id="MobiDB-lite"/>
    </source>
</evidence>
<dbReference type="AlphaFoldDB" id="L1II31"/>
<dbReference type="RefSeq" id="XP_005822883.1">
    <property type="nucleotide sequence ID" value="XM_005822826.1"/>
</dbReference>
<feature type="region of interest" description="Disordered" evidence="1">
    <location>
        <begin position="319"/>
        <end position="361"/>
    </location>
</feature>
<sequence length="414" mass="45529">MNGPLLSSFPPSVSPSSSPFARLSGRVRGLVRKVMFVGIPVYDEEEMSNDDARGAEREVTIDFFGRRFRSAETLQKDAEDAREALQWMRQTVSRARIDSWKQIYTLGGNAEVEKLMHEINVFDGSSVSGSIAYEYASEIRQAFEELEEQQRSQAAAAANKTAGGDADESEIPLVNLTSDMKEEEEDVELTRDWLYSGADPMTFSEFPENEPQKEPGREEEAVGKALSIVEEEEDFQNRFLTDLSWITSWLGLKSKSPDELNEELLAGIQEGDYDKVKKALISGADIEYRSEDGKNALQVQEGAGAAAAAAAAAGERAGAGAGVGEGQGKGQRQRQQQEKEQGKGKGQGKGQQQQQEKEQVVSNPFSHPICKRVECRICGCFHGELWADGFLFDGCPVDTRFCINGCGVVFLPLD</sequence>
<dbReference type="PaxDb" id="55529-EKX35903"/>
<evidence type="ECO:0000313" key="3">
    <source>
        <dbReference type="EnsemblProtists" id="EKX35903"/>
    </source>
</evidence>
<evidence type="ECO:0000313" key="4">
    <source>
        <dbReference type="Proteomes" id="UP000011087"/>
    </source>
</evidence>
<name>L1II31_GUITC</name>
<proteinExistence type="predicted"/>
<feature type="compositionally biased region" description="Low complexity" evidence="1">
    <location>
        <begin position="154"/>
        <end position="164"/>
    </location>
</feature>
<gene>
    <name evidence="2" type="ORF">GUITHDRAFT_146156</name>
</gene>
<dbReference type="HOGENOM" id="CLU_664709_0_0_1"/>
<dbReference type="Proteomes" id="UP000011087">
    <property type="component" value="Unassembled WGS sequence"/>
</dbReference>
<feature type="compositionally biased region" description="Gly residues" evidence="1">
    <location>
        <begin position="319"/>
        <end position="329"/>
    </location>
</feature>
<reference evidence="3" key="3">
    <citation type="submission" date="2015-06" db="UniProtKB">
        <authorList>
            <consortium name="EnsemblProtists"/>
        </authorList>
    </citation>
    <scope>IDENTIFICATION</scope>
</reference>
<organism evidence="2">
    <name type="scientific">Guillardia theta (strain CCMP2712)</name>
    <name type="common">Cryptophyte</name>
    <dbReference type="NCBI Taxonomy" id="905079"/>
    <lineage>
        <taxon>Eukaryota</taxon>
        <taxon>Cryptophyceae</taxon>
        <taxon>Pyrenomonadales</taxon>
        <taxon>Geminigeraceae</taxon>
        <taxon>Guillardia</taxon>
    </lineage>
</organism>
<dbReference type="OrthoDB" id="44061at2759"/>
<keyword evidence="4" id="KW-1185">Reference proteome</keyword>
<protein>
    <submittedName>
        <fullName evidence="2 3">Uncharacterized protein</fullName>
    </submittedName>
</protein>